<dbReference type="EMBL" id="UPXX01000018">
    <property type="protein sequence ID" value="VBB43244.1"/>
    <property type="molecule type" value="Genomic_DNA"/>
</dbReference>
<dbReference type="AlphaFoldDB" id="A0A653A5K0"/>
<reference evidence="1" key="1">
    <citation type="submission" date="2018-07" db="EMBL/GenBank/DDBJ databases">
        <authorList>
            <consortium name="Genoscope - CEA"/>
            <person name="William W."/>
        </authorList>
    </citation>
    <scope>NUCLEOTIDE SEQUENCE</scope>
    <source>
        <strain evidence="1">IK1</strain>
    </source>
</reference>
<evidence type="ECO:0000313" key="1">
    <source>
        <dbReference type="EMBL" id="VBB43244.1"/>
    </source>
</evidence>
<dbReference type="SUPFAM" id="SSF53448">
    <property type="entry name" value="Nucleotide-diphospho-sugar transferases"/>
    <property type="match status" value="1"/>
</dbReference>
<protein>
    <recommendedName>
        <fullName evidence="2">Glucosyl-3-phosphoglycerate synthase</fullName>
    </recommendedName>
</protein>
<accession>A0A653A5K0</accession>
<organism evidence="1">
    <name type="scientific">Uncultured Desulfatiglans sp</name>
    <dbReference type="NCBI Taxonomy" id="1748965"/>
    <lineage>
        <taxon>Bacteria</taxon>
        <taxon>Pseudomonadati</taxon>
        <taxon>Thermodesulfobacteriota</taxon>
        <taxon>Desulfobacteria</taxon>
        <taxon>Desulfatiglandales</taxon>
        <taxon>Desulfatiglandaceae</taxon>
        <taxon>Desulfatiglans</taxon>
        <taxon>environmental samples</taxon>
    </lineage>
</organism>
<sequence>MSDFSQHSGQITTFHILQTDRNHLKTQLRLHSRWKKTVLIIPCLASEFTDPDNLPVFRNILNQLRSIVYLSTIIFGLDRAGEEDAFHLRRLIEEAGIRNALIQWNDGPGFSGIYARLNEAGFDISEPGKGKNMFLSFGIALALGAHSIGLIDADIRTFKRIQLDRLLYPVVALNYDFSKAYYARLMNKQIYGRVKRLLLDPLLLALKRKFTESREEKMLRMIDFLLAFKYQLSGEVAFHSDLLKRMRFATNWGVEIFTLIEVYRKASSAAQVMFSDRPFDHKHQVSSSGDPAKGLNRMAIDIVATLMNALVIEEGLEISDTFFRDLAVTYQAVAEEHVKKYSDDAGFSNLKYDRDAEESLIKDVFRHSIIHAGEMLTAPYRMTERFLRFLHTHEEFAPFLKQGLADAVLAVERRTEKGGFDMPQTVSWERVHNKLPDIFYQIIEVVELEKQRFAH</sequence>
<name>A0A653A5K0_UNCDX</name>
<gene>
    <name evidence="1" type="ORF">TRIP_B250339</name>
</gene>
<dbReference type="InterPro" id="IPR029044">
    <property type="entry name" value="Nucleotide-diphossugar_trans"/>
</dbReference>
<dbReference type="Gene3D" id="3.90.550.10">
    <property type="entry name" value="Spore Coat Polysaccharide Biosynthesis Protein SpsA, Chain A"/>
    <property type="match status" value="1"/>
</dbReference>
<proteinExistence type="predicted"/>
<evidence type="ECO:0008006" key="2">
    <source>
        <dbReference type="Google" id="ProtNLM"/>
    </source>
</evidence>